<comment type="caution">
    <text evidence="6">The sequence shown here is derived from an EMBL/GenBank/DDBJ whole genome shotgun (WGS) entry which is preliminary data.</text>
</comment>
<keyword evidence="4 5" id="KW-0472">Membrane</keyword>
<evidence type="ECO:0000256" key="2">
    <source>
        <dbReference type="ARBA" id="ARBA00022692"/>
    </source>
</evidence>
<evidence type="ECO:0000256" key="4">
    <source>
        <dbReference type="ARBA" id="ARBA00023136"/>
    </source>
</evidence>
<proteinExistence type="predicted"/>
<dbReference type="Pfam" id="PF07681">
    <property type="entry name" value="DoxX"/>
    <property type="match status" value="1"/>
</dbReference>
<evidence type="ECO:0000313" key="7">
    <source>
        <dbReference type="Proteomes" id="UP000603141"/>
    </source>
</evidence>
<evidence type="ECO:0000256" key="1">
    <source>
        <dbReference type="ARBA" id="ARBA00004141"/>
    </source>
</evidence>
<keyword evidence="2 5" id="KW-0812">Transmembrane</keyword>
<name>A0A934S6P1_9BACT</name>
<gene>
    <name evidence="6" type="ORF">JIN85_16795</name>
</gene>
<accession>A0A934S6P1</accession>
<keyword evidence="3 5" id="KW-1133">Transmembrane helix</keyword>
<dbReference type="GO" id="GO:0016020">
    <property type="term" value="C:membrane"/>
    <property type="evidence" value="ECO:0007669"/>
    <property type="project" value="UniProtKB-SubCell"/>
</dbReference>
<reference evidence="6" key="1">
    <citation type="submission" date="2021-01" db="EMBL/GenBank/DDBJ databases">
        <title>Modified the classification status of verrucomicrobia.</title>
        <authorList>
            <person name="Feng X."/>
        </authorList>
    </citation>
    <scope>NUCLEOTIDE SEQUENCE</scope>
    <source>
        <strain evidence="6">KCTC 22041</strain>
    </source>
</reference>
<organism evidence="6 7">
    <name type="scientific">Luteolibacter pohnpeiensis</name>
    <dbReference type="NCBI Taxonomy" id="454153"/>
    <lineage>
        <taxon>Bacteria</taxon>
        <taxon>Pseudomonadati</taxon>
        <taxon>Verrucomicrobiota</taxon>
        <taxon>Verrucomicrobiia</taxon>
        <taxon>Verrucomicrobiales</taxon>
        <taxon>Verrucomicrobiaceae</taxon>
        <taxon>Luteolibacter</taxon>
    </lineage>
</organism>
<feature type="transmembrane region" description="Helical" evidence="5">
    <location>
        <begin position="81"/>
        <end position="103"/>
    </location>
</feature>
<keyword evidence="7" id="KW-1185">Reference proteome</keyword>
<evidence type="ECO:0000256" key="3">
    <source>
        <dbReference type="ARBA" id="ARBA00022989"/>
    </source>
</evidence>
<comment type="subcellular location">
    <subcellularLocation>
        <location evidence="1">Membrane</location>
        <topology evidence="1">Multi-pass membrane protein</topology>
    </subcellularLocation>
</comment>
<protein>
    <submittedName>
        <fullName evidence="6">DoxX family membrane protein</fullName>
    </submittedName>
</protein>
<feature type="transmembrane region" description="Helical" evidence="5">
    <location>
        <begin position="48"/>
        <end position="74"/>
    </location>
</feature>
<dbReference type="Proteomes" id="UP000603141">
    <property type="component" value="Unassembled WGS sequence"/>
</dbReference>
<feature type="transmembrane region" description="Helical" evidence="5">
    <location>
        <begin position="109"/>
        <end position="129"/>
    </location>
</feature>
<dbReference type="EMBL" id="JAENIJ010000034">
    <property type="protein sequence ID" value="MBK1884080.1"/>
    <property type="molecule type" value="Genomic_DNA"/>
</dbReference>
<dbReference type="RefSeq" id="WP_200272926.1">
    <property type="nucleotide sequence ID" value="NZ_JAENIJ010000034.1"/>
</dbReference>
<feature type="transmembrane region" description="Helical" evidence="5">
    <location>
        <begin position="7"/>
        <end position="28"/>
    </location>
</feature>
<sequence length="139" mass="14755">MKNISDFSLAYALARLGLGINIALHGLTRLPKLNAFAAGLQKEFASSILPSALVGLSAYGIAIAEAIIGVLLILGLFLRPTLVAGSLLMSLLLFGTCLIQNWSGASIQLVYLAFYSGMIAAIKFDALSLDRLRRKGSEN</sequence>
<evidence type="ECO:0000313" key="6">
    <source>
        <dbReference type="EMBL" id="MBK1884080.1"/>
    </source>
</evidence>
<dbReference type="InterPro" id="IPR032808">
    <property type="entry name" value="DoxX"/>
</dbReference>
<evidence type="ECO:0000256" key="5">
    <source>
        <dbReference type="SAM" id="Phobius"/>
    </source>
</evidence>
<dbReference type="AlphaFoldDB" id="A0A934S6P1"/>